<sequence>MCVSGQQMTWFELWELVKSCDPEYTLKKKSLAQSIKQFIAKESDDKVAASVYEVMGHSDTLGLPKGKVDGHREKFFEYLKFRTPAELIKGIIL</sequence>
<proteinExistence type="predicted"/>
<evidence type="ECO:0000313" key="1">
    <source>
        <dbReference type="EMBL" id="KAK7432921.1"/>
    </source>
</evidence>
<name>A0ABR1IID0_9HYPO</name>
<keyword evidence="2" id="KW-1185">Reference proteome</keyword>
<organism evidence="1 2">
    <name type="scientific">Neonectria magnoliae</name>
    <dbReference type="NCBI Taxonomy" id="2732573"/>
    <lineage>
        <taxon>Eukaryota</taxon>
        <taxon>Fungi</taxon>
        <taxon>Dikarya</taxon>
        <taxon>Ascomycota</taxon>
        <taxon>Pezizomycotina</taxon>
        <taxon>Sordariomycetes</taxon>
        <taxon>Hypocreomycetidae</taxon>
        <taxon>Hypocreales</taxon>
        <taxon>Nectriaceae</taxon>
        <taxon>Neonectria</taxon>
    </lineage>
</organism>
<evidence type="ECO:0000313" key="2">
    <source>
        <dbReference type="Proteomes" id="UP001498421"/>
    </source>
</evidence>
<protein>
    <submittedName>
        <fullName evidence="1">Uncharacterized protein</fullName>
    </submittedName>
</protein>
<gene>
    <name evidence="1" type="ORF">QQZ08_000392</name>
</gene>
<accession>A0ABR1IID0</accession>
<dbReference type="EMBL" id="JAZAVK010000002">
    <property type="protein sequence ID" value="KAK7432921.1"/>
    <property type="molecule type" value="Genomic_DNA"/>
</dbReference>
<dbReference type="Proteomes" id="UP001498421">
    <property type="component" value="Unassembled WGS sequence"/>
</dbReference>
<reference evidence="1 2" key="1">
    <citation type="journal article" date="2025" name="Microbiol. Resour. Announc.">
        <title>Draft genome sequences for Neonectria magnoliae and Neonectria punicea, canker pathogens of Liriodendron tulipifera and Acer saccharum in West Virginia.</title>
        <authorList>
            <person name="Petronek H.M."/>
            <person name="Kasson M.T."/>
            <person name="Metheny A.M."/>
            <person name="Stauder C.M."/>
            <person name="Lovett B."/>
            <person name="Lynch S.C."/>
            <person name="Garnas J.R."/>
            <person name="Kasson L.R."/>
            <person name="Stajich J.E."/>
        </authorList>
    </citation>
    <scope>NUCLEOTIDE SEQUENCE [LARGE SCALE GENOMIC DNA]</scope>
    <source>
        <strain evidence="1 2">NRRL 64651</strain>
    </source>
</reference>
<comment type="caution">
    <text evidence="1">The sequence shown here is derived from an EMBL/GenBank/DDBJ whole genome shotgun (WGS) entry which is preliminary data.</text>
</comment>